<keyword evidence="3" id="KW-0282">Flagellum</keyword>
<dbReference type="SUPFAM" id="SSF103088">
    <property type="entry name" value="OmpA-like"/>
    <property type="match status" value="1"/>
</dbReference>
<keyword evidence="1" id="KW-0472">Membrane</keyword>
<organism evidence="3 4">
    <name type="scientific">Mesonia sediminis</name>
    <dbReference type="NCBI Taxonomy" id="1703946"/>
    <lineage>
        <taxon>Bacteria</taxon>
        <taxon>Pseudomonadati</taxon>
        <taxon>Bacteroidota</taxon>
        <taxon>Flavobacteriia</taxon>
        <taxon>Flavobacteriales</taxon>
        <taxon>Flavobacteriaceae</taxon>
        <taxon>Mesonia</taxon>
    </lineage>
</organism>
<dbReference type="Gene3D" id="3.30.1330.60">
    <property type="entry name" value="OmpA-like domain"/>
    <property type="match status" value="1"/>
</dbReference>
<dbReference type="InterPro" id="IPR036737">
    <property type="entry name" value="OmpA-like_sf"/>
</dbReference>
<keyword evidence="3" id="KW-0966">Cell projection</keyword>
<sequence length="274" mass="31180">MRKLLSFTCLSSILLMSSCVSKKKYTAIETELNETKSTLMQTRVDKEDCENKFAKIEAKVNSYYAKINSLQAENEEKLDFVEDLTVMSEKSKQNMRSTLKQIDPKELAQAKTLEDSINLAISHNLKKNLGGGEDDIDINVDQTVVQISISDKLLFKSGSYWVNPKAYPLLKRIAKVVNSEEAMEVMVEGHTDSQTIKKESYLQDNWDLSVRRSTSIVRLLQDKFNVDGKKLIAAGRSSYLPLADNSTRDGREKNRRTRIIILPNLDKFLAMLEE</sequence>
<dbReference type="EMBL" id="JBHULZ010000023">
    <property type="protein sequence ID" value="MFD2697122.1"/>
    <property type="molecule type" value="Genomic_DNA"/>
</dbReference>
<evidence type="ECO:0000313" key="4">
    <source>
        <dbReference type="Proteomes" id="UP001597357"/>
    </source>
</evidence>
<protein>
    <submittedName>
        <fullName evidence="3">Flagellar motor protein MotB</fullName>
    </submittedName>
</protein>
<dbReference type="CDD" id="cd07185">
    <property type="entry name" value="OmpA_C-like"/>
    <property type="match status" value="1"/>
</dbReference>
<dbReference type="Pfam" id="PF00691">
    <property type="entry name" value="OmpA"/>
    <property type="match status" value="1"/>
</dbReference>
<accession>A0ABW5SBQ6</accession>
<keyword evidence="3" id="KW-0969">Cilium</keyword>
<evidence type="ECO:0000313" key="3">
    <source>
        <dbReference type="EMBL" id="MFD2697122.1"/>
    </source>
</evidence>
<dbReference type="InterPro" id="IPR050330">
    <property type="entry name" value="Bact_OuterMem_StrucFunc"/>
</dbReference>
<dbReference type="PROSITE" id="PS51123">
    <property type="entry name" value="OMPA_2"/>
    <property type="match status" value="1"/>
</dbReference>
<keyword evidence="4" id="KW-1185">Reference proteome</keyword>
<name>A0ABW5SBQ6_9FLAO</name>
<dbReference type="RefSeq" id="WP_379044391.1">
    <property type="nucleotide sequence ID" value="NZ_JBHULZ010000023.1"/>
</dbReference>
<proteinExistence type="predicted"/>
<comment type="caution">
    <text evidence="3">The sequence shown here is derived from an EMBL/GenBank/DDBJ whole genome shotgun (WGS) entry which is preliminary data.</text>
</comment>
<reference evidence="4" key="1">
    <citation type="journal article" date="2019" name="Int. J. Syst. Evol. Microbiol.">
        <title>The Global Catalogue of Microorganisms (GCM) 10K type strain sequencing project: providing services to taxonomists for standard genome sequencing and annotation.</title>
        <authorList>
            <consortium name="The Broad Institute Genomics Platform"/>
            <consortium name="The Broad Institute Genome Sequencing Center for Infectious Disease"/>
            <person name="Wu L."/>
            <person name="Ma J."/>
        </authorList>
    </citation>
    <scope>NUCLEOTIDE SEQUENCE [LARGE SCALE GENOMIC DNA]</scope>
    <source>
        <strain evidence="4">KCTC 42255</strain>
    </source>
</reference>
<evidence type="ECO:0000256" key="1">
    <source>
        <dbReference type="PROSITE-ProRule" id="PRU00473"/>
    </source>
</evidence>
<dbReference type="PROSITE" id="PS51257">
    <property type="entry name" value="PROKAR_LIPOPROTEIN"/>
    <property type="match status" value="1"/>
</dbReference>
<dbReference type="PANTHER" id="PTHR30329">
    <property type="entry name" value="STATOR ELEMENT OF FLAGELLAR MOTOR COMPLEX"/>
    <property type="match status" value="1"/>
</dbReference>
<feature type="domain" description="OmpA-like" evidence="2">
    <location>
        <begin position="142"/>
        <end position="265"/>
    </location>
</feature>
<gene>
    <name evidence="3" type="ORF">ACFSQ0_03885</name>
</gene>
<evidence type="ECO:0000259" key="2">
    <source>
        <dbReference type="PROSITE" id="PS51123"/>
    </source>
</evidence>
<dbReference type="PANTHER" id="PTHR30329:SF21">
    <property type="entry name" value="LIPOPROTEIN YIAD-RELATED"/>
    <property type="match status" value="1"/>
</dbReference>
<dbReference type="InterPro" id="IPR006665">
    <property type="entry name" value="OmpA-like"/>
</dbReference>
<dbReference type="Proteomes" id="UP001597357">
    <property type="component" value="Unassembled WGS sequence"/>
</dbReference>